<protein>
    <submittedName>
        <fullName evidence="2">Uncharacterized protein</fullName>
    </submittedName>
</protein>
<feature type="compositionally biased region" description="Basic and acidic residues" evidence="1">
    <location>
        <begin position="51"/>
        <end position="72"/>
    </location>
</feature>
<reference evidence="2" key="1">
    <citation type="submission" date="2021-02" db="EMBL/GenBank/DDBJ databases">
        <authorList>
            <person name="Nowell W R."/>
        </authorList>
    </citation>
    <scope>NUCLEOTIDE SEQUENCE</scope>
</reference>
<feature type="compositionally biased region" description="Basic and acidic residues" evidence="1">
    <location>
        <begin position="79"/>
        <end position="96"/>
    </location>
</feature>
<evidence type="ECO:0000256" key="1">
    <source>
        <dbReference type="SAM" id="MobiDB-lite"/>
    </source>
</evidence>
<accession>A0A822BGM0</accession>
<dbReference type="EMBL" id="CAJOBR010041522">
    <property type="protein sequence ID" value="CAF5027352.1"/>
    <property type="molecule type" value="Genomic_DNA"/>
</dbReference>
<dbReference type="Proteomes" id="UP000663848">
    <property type="component" value="Unassembled WGS sequence"/>
</dbReference>
<comment type="caution">
    <text evidence="2">The sequence shown here is derived from an EMBL/GenBank/DDBJ whole genome shotgun (WGS) entry which is preliminary data.</text>
</comment>
<name>A0A822BGM0_9BILA</name>
<evidence type="ECO:0000313" key="2">
    <source>
        <dbReference type="EMBL" id="CAF5027352.1"/>
    </source>
</evidence>
<feature type="non-terminal residue" evidence="2">
    <location>
        <position position="1"/>
    </location>
</feature>
<proteinExistence type="predicted"/>
<dbReference type="AlphaFoldDB" id="A0A822BGM0"/>
<sequence length="96" mass="11232">KMSGFGTHKDESIMNLLKVQNRFEQENFAARKASSLHNKNDDEYNSNRGSSLDKYDNYNTHIRSDEVYDRAKMNSPSSHSRDTSPHKELLEVRKKR</sequence>
<organism evidence="2 3">
    <name type="scientific">Rotaria socialis</name>
    <dbReference type="NCBI Taxonomy" id="392032"/>
    <lineage>
        <taxon>Eukaryota</taxon>
        <taxon>Metazoa</taxon>
        <taxon>Spiralia</taxon>
        <taxon>Gnathifera</taxon>
        <taxon>Rotifera</taxon>
        <taxon>Eurotatoria</taxon>
        <taxon>Bdelloidea</taxon>
        <taxon>Philodinida</taxon>
        <taxon>Philodinidae</taxon>
        <taxon>Rotaria</taxon>
    </lineage>
</organism>
<feature type="region of interest" description="Disordered" evidence="1">
    <location>
        <begin position="30"/>
        <end position="96"/>
    </location>
</feature>
<evidence type="ECO:0000313" key="3">
    <source>
        <dbReference type="Proteomes" id="UP000663848"/>
    </source>
</evidence>
<gene>
    <name evidence="2" type="ORF">QYT958_LOCUS40411</name>
</gene>